<protein>
    <submittedName>
        <fullName evidence="1">Tryptophan 2,3-dioxygenase (Vermilion)</fullName>
    </submittedName>
</protein>
<dbReference type="STRING" id="211114.SAMN04489726_2092"/>
<dbReference type="GO" id="GO:0019441">
    <property type="term" value="P:L-tryptophan catabolic process to kynurenine"/>
    <property type="evidence" value="ECO:0007669"/>
    <property type="project" value="InterPro"/>
</dbReference>
<dbReference type="InterPro" id="IPR037217">
    <property type="entry name" value="Trp/Indoleamine_2_3_dOase-like"/>
</dbReference>
<dbReference type="GO" id="GO:0051213">
    <property type="term" value="F:dioxygenase activity"/>
    <property type="evidence" value="ECO:0007669"/>
    <property type="project" value="UniProtKB-KW"/>
</dbReference>
<dbReference type="Proteomes" id="UP000183376">
    <property type="component" value="Chromosome I"/>
</dbReference>
<dbReference type="Gene3D" id="1.20.58.480">
    <property type="match status" value="2"/>
</dbReference>
<dbReference type="GO" id="GO:0020037">
    <property type="term" value="F:heme binding"/>
    <property type="evidence" value="ECO:0007669"/>
    <property type="project" value="InterPro"/>
</dbReference>
<dbReference type="SUPFAM" id="SSF140959">
    <property type="entry name" value="Indolic compounds 2,3-dioxygenase-like"/>
    <property type="match status" value="1"/>
</dbReference>
<gene>
    <name evidence="1" type="ORF">SAMN04489726_2092</name>
</gene>
<proteinExistence type="predicted"/>
<organism evidence="1 2">
    <name type="scientific">Allokutzneria albata</name>
    <name type="common">Kibdelosporangium albatum</name>
    <dbReference type="NCBI Taxonomy" id="211114"/>
    <lineage>
        <taxon>Bacteria</taxon>
        <taxon>Bacillati</taxon>
        <taxon>Actinomycetota</taxon>
        <taxon>Actinomycetes</taxon>
        <taxon>Pseudonocardiales</taxon>
        <taxon>Pseudonocardiaceae</taxon>
        <taxon>Allokutzneria</taxon>
    </lineage>
</organism>
<keyword evidence="1" id="KW-0223">Dioxygenase</keyword>
<sequence length="269" mass="30167">MKRSLNPNETNGQLSYEYDRGSNYEDELRLTTALSALIPEDDTRHPDHRFFQVVHLISEYAWVQIHYELRRVIEHLDADRPQRASRLLARAVGLSDITVQSVRMIGDHLPQHSLLMMRNALPDDATGLDSPGYRNLKRVARAVSKSFEAALDRAGLKLPDLIAAQDDTSGSPEDSQALASVREGLLRLDSGFLSWKHTHLIMVWSQLGGQPGLRDEGRATLPQSLGGRSVSTLETRSDVPLFPELWRSAEEAYWTLGTRHDPGTCPVTH</sequence>
<reference evidence="1 2" key="1">
    <citation type="submission" date="2016-10" db="EMBL/GenBank/DDBJ databases">
        <authorList>
            <person name="de Groot N.N."/>
        </authorList>
    </citation>
    <scope>NUCLEOTIDE SEQUENCE [LARGE SCALE GENOMIC DNA]</scope>
    <source>
        <strain evidence="1 2">DSM 44149</strain>
    </source>
</reference>
<evidence type="ECO:0000313" key="2">
    <source>
        <dbReference type="Proteomes" id="UP000183376"/>
    </source>
</evidence>
<keyword evidence="1" id="KW-0560">Oxidoreductase</keyword>
<dbReference type="AlphaFoldDB" id="A0A1G9TZW5"/>
<dbReference type="RefSeq" id="WP_030432850.1">
    <property type="nucleotide sequence ID" value="NZ_JOEF01000033.1"/>
</dbReference>
<dbReference type="eggNOG" id="COG3483">
    <property type="taxonomic scope" value="Bacteria"/>
</dbReference>
<keyword evidence="2" id="KW-1185">Reference proteome</keyword>
<dbReference type="OrthoDB" id="9776847at2"/>
<dbReference type="GO" id="GO:0046872">
    <property type="term" value="F:metal ion binding"/>
    <property type="evidence" value="ECO:0007669"/>
    <property type="project" value="InterPro"/>
</dbReference>
<accession>A0A1G9TZW5</accession>
<evidence type="ECO:0000313" key="1">
    <source>
        <dbReference type="EMBL" id="SDM53222.1"/>
    </source>
</evidence>
<name>A0A1G9TZW5_ALLAB</name>
<dbReference type="EMBL" id="LT629701">
    <property type="protein sequence ID" value="SDM53222.1"/>
    <property type="molecule type" value="Genomic_DNA"/>
</dbReference>